<keyword evidence="2" id="KW-0472">Membrane</keyword>
<comment type="caution">
    <text evidence="3">The sequence shown here is derived from an EMBL/GenBank/DDBJ whole genome shotgun (WGS) entry which is preliminary data.</text>
</comment>
<evidence type="ECO:0000256" key="2">
    <source>
        <dbReference type="SAM" id="Phobius"/>
    </source>
</evidence>
<feature type="transmembrane region" description="Helical" evidence="2">
    <location>
        <begin position="193"/>
        <end position="215"/>
    </location>
</feature>
<reference evidence="3 4" key="1">
    <citation type="submission" date="2020-02" db="EMBL/GenBank/DDBJ databases">
        <title>Whole-genome analyses of novel actinobacteria.</title>
        <authorList>
            <person name="Sahin N."/>
            <person name="Tokatli A."/>
        </authorList>
    </citation>
    <scope>NUCLEOTIDE SEQUENCE [LARGE SCALE GENOMIC DNA]</scope>
    <source>
        <strain evidence="3 4">YC504</strain>
    </source>
</reference>
<sequence length="400" mass="41947">MERGRELGARTAGGLRGTGSTRAAVLGCALLLGLLTARPAAAVDPVRNLDCPGALSVRLDCMDGQSAKAAGPQVMTLDKPVRLDRPAAELGLSGHRETLSKSPLTVQVPAGRTTGRGGTVLLLLAKERRVAPDATITPLDRRTIDAARAAGLCAGDIGPALCETVAQEQSGDELIEASLAGPLDTGDGEDNTALWVLLGVFTALLALIGFLMKAVRRPAHAAGRSPAHAAGRTSLPPAPRRKPAPERGTAPERTARHRADPTQTVALRPQRHGPSDAPYAEELSPLDEDRHTRQLAAPTPYLGELPALPQPKALVRSALHPEGYVEIDRCLYRARWTGGPAFPPPAVGEFVDVRDVSEGVSDGASADVSEEDDATERGTPHLLALPPARTPQHTGDSHDE</sequence>
<feature type="compositionally biased region" description="Basic and acidic residues" evidence="1">
    <location>
        <begin position="243"/>
        <end position="260"/>
    </location>
</feature>
<dbReference type="RefSeq" id="WP_165332655.1">
    <property type="nucleotide sequence ID" value="NZ_JAAKZW010000057.1"/>
</dbReference>
<organism evidence="3 4">
    <name type="scientific">Streptomyces mesophilus</name>
    <dbReference type="NCBI Taxonomy" id="1775132"/>
    <lineage>
        <taxon>Bacteria</taxon>
        <taxon>Bacillati</taxon>
        <taxon>Actinomycetota</taxon>
        <taxon>Actinomycetes</taxon>
        <taxon>Kitasatosporales</taxon>
        <taxon>Streptomycetaceae</taxon>
        <taxon>Streptomyces</taxon>
    </lineage>
</organism>
<evidence type="ECO:0000256" key="1">
    <source>
        <dbReference type="SAM" id="MobiDB-lite"/>
    </source>
</evidence>
<dbReference type="EMBL" id="JAAKZW010000057">
    <property type="protein sequence ID" value="NGO77186.1"/>
    <property type="molecule type" value="Genomic_DNA"/>
</dbReference>
<gene>
    <name evidence="3" type="ORF">G6045_16185</name>
</gene>
<name>A0A6G4XHZ2_9ACTN</name>
<feature type="region of interest" description="Disordered" evidence="1">
    <location>
        <begin position="222"/>
        <end position="286"/>
    </location>
</feature>
<feature type="compositionally biased region" description="Low complexity" evidence="1">
    <location>
        <begin position="222"/>
        <end position="232"/>
    </location>
</feature>
<keyword evidence="4" id="KW-1185">Reference proteome</keyword>
<accession>A0A6G4XHZ2</accession>
<proteinExistence type="predicted"/>
<protein>
    <submittedName>
        <fullName evidence="3">Uncharacterized protein</fullName>
    </submittedName>
</protein>
<keyword evidence="2" id="KW-1133">Transmembrane helix</keyword>
<dbReference type="Proteomes" id="UP000481109">
    <property type="component" value="Unassembled WGS sequence"/>
</dbReference>
<feature type="region of interest" description="Disordered" evidence="1">
    <location>
        <begin position="358"/>
        <end position="400"/>
    </location>
</feature>
<dbReference type="AlphaFoldDB" id="A0A6G4XHZ2"/>
<keyword evidence="2" id="KW-0812">Transmembrane</keyword>
<evidence type="ECO:0000313" key="4">
    <source>
        <dbReference type="Proteomes" id="UP000481109"/>
    </source>
</evidence>
<evidence type="ECO:0000313" key="3">
    <source>
        <dbReference type="EMBL" id="NGO77186.1"/>
    </source>
</evidence>